<reference evidence="1" key="2">
    <citation type="journal article" date="2015" name="Fish Shellfish Immunol.">
        <title>Early steps in the European eel (Anguilla anguilla)-Vibrio vulnificus interaction in the gills: Role of the RtxA13 toxin.</title>
        <authorList>
            <person name="Callol A."/>
            <person name="Pajuelo D."/>
            <person name="Ebbesson L."/>
            <person name="Teles M."/>
            <person name="MacKenzie S."/>
            <person name="Amaro C."/>
        </authorList>
    </citation>
    <scope>NUCLEOTIDE SEQUENCE</scope>
</reference>
<name>A0A0E9T8T0_ANGAN</name>
<proteinExistence type="predicted"/>
<dbReference type="AlphaFoldDB" id="A0A0E9T8T0"/>
<accession>A0A0E9T8T0</accession>
<dbReference type="EMBL" id="GBXM01053801">
    <property type="protein sequence ID" value="JAH54776.1"/>
    <property type="molecule type" value="Transcribed_RNA"/>
</dbReference>
<protein>
    <submittedName>
        <fullName evidence="1">Uncharacterized protein</fullName>
    </submittedName>
</protein>
<reference evidence="1" key="1">
    <citation type="submission" date="2014-11" db="EMBL/GenBank/DDBJ databases">
        <authorList>
            <person name="Amaro Gonzalez C."/>
        </authorList>
    </citation>
    <scope>NUCLEOTIDE SEQUENCE</scope>
</reference>
<dbReference type="EMBL" id="GBXM01058478">
    <property type="protein sequence ID" value="JAH50099.1"/>
    <property type="molecule type" value="Transcribed_RNA"/>
</dbReference>
<organism evidence="1">
    <name type="scientific">Anguilla anguilla</name>
    <name type="common">European freshwater eel</name>
    <name type="synonym">Muraena anguilla</name>
    <dbReference type="NCBI Taxonomy" id="7936"/>
    <lineage>
        <taxon>Eukaryota</taxon>
        <taxon>Metazoa</taxon>
        <taxon>Chordata</taxon>
        <taxon>Craniata</taxon>
        <taxon>Vertebrata</taxon>
        <taxon>Euteleostomi</taxon>
        <taxon>Actinopterygii</taxon>
        <taxon>Neopterygii</taxon>
        <taxon>Teleostei</taxon>
        <taxon>Anguilliformes</taxon>
        <taxon>Anguillidae</taxon>
        <taxon>Anguilla</taxon>
    </lineage>
</organism>
<sequence length="30" mass="3547">MLVQLERYLSKLRIQEVSISISGRRNINDD</sequence>
<evidence type="ECO:0000313" key="1">
    <source>
        <dbReference type="EMBL" id="JAH50099.1"/>
    </source>
</evidence>